<feature type="domain" description="Zn(2)-C6 fungal-type" evidence="7">
    <location>
        <begin position="16"/>
        <end position="47"/>
    </location>
</feature>
<keyword evidence="1" id="KW-0479">Metal-binding</keyword>
<evidence type="ECO:0000256" key="6">
    <source>
        <dbReference type="SAM" id="Phobius"/>
    </source>
</evidence>
<feature type="compositionally biased region" description="Polar residues" evidence="5">
    <location>
        <begin position="711"/>
        <end position="721"/>
    </location>
</feature>
<feature type="compositionally biased region" description="Pro residues" evidence="5">
    <location>
        <begin position="141"/>
        <end position="153"/>
    </location>
</feature>
<dbReference type="PANTHER" id="PTHR47424:SF9">
    <property type="entry name" value="TAH-2"/>
    <property type="match status" value="1"/>
</dbReference>
<dbReference type="Gene3D" id="4.10.240.10">
    <property type="entry name" value="Zn(2)-C6 fungal-type DNA-binding domain"/>
    <property type="match status" value="1"/>
</dbReference>
<dbReference type="Pfam" id="PF00172">
    <property type="entry name" value="Zn_clus"/>
    <property type="match status" value="1"/>
</dbReference>
<feature type="compositionally biased region" description="Basic and acidic residues" evidence="5">
    <location>
        <begin position="68"/>
        <end position="77"/>
    </location>
</feature>
<keyword evidence="3" id="KW-0804">Transcription</keyword>
<evidence type="ECO:0000256" key="2">
    <source>
        <dbReference type="ARBA" id="ARBA00023015"/>
    </source>
</evidence>
<dbReference type="InterPro" id="IPR036864">
    <property type="entry name" value="Zn2-C6_fun-type_DNA-bd_sf"/>
</dbReference>
<dbReference type="Proteomes" id="UP000766486">
    <property type="component" value="Unassembled WGS sequence"/>
</dbReference>
<keyword evidence="2" id="KW-0805">Transcription regulation</keyword>
<gene>
    <name evidence="8" type="ORF">CLO192961_LOCUS27283</name>
</gene>
<dbReference type="PROSITE" id="PS00463">
    <property type="entry name" value="ZN2_CY6_FUNGAL_1"/>
    <property type="match status" value="1"/>
</dbReference>
<evidence type="ECO:0000256" key="4">
    <source>
        <dbReference type="ARBA" id="ARBA00023242"/>
    </source>
</evidence>
<dbReference type="SUPFAM" id="SSF57701">
    <property type="entry name" value="Zn2/Cys6 DNA-binding domain"/>
    <property type="match status" value="1"/>
</dbReference>
<dbReference type="SMART" id="SM00066">
    <property type="entry name" value="GAL4"/>
    <property type="match status" value="1"/>
</dbReference>
<dbReference type="InterPro" id="IPR051127">
    <property type="entry name" value="Fungal_SecMet_Regulators"/>
</dbReference>
<feature type="region of interest" description="Disordered" evidence="5">
    <location>
        <begin position="44"/>
        <end position="178"/>
    </location>
</feature>
<dbReference type="InterPro" id="IPR007219">
    <property type="entry name" value="XnlR_reg_dom"/>
</dbReference>
<feature type="compositionally biased region" description="Low complexity" evidence="5">
    <location>
        <begin position="154"/>
        <end position="163"/>
    </location>
</feature>
<keyword evidence="4" id="KW-0539">Nucleus</keyword>
<dbReference type="CDD" id="cd00067">
    <property type="entry name" value="GAL4"/>
    <property type="match status" value="1"/>
</dbReference>
<evidence type="ECO:0000256" key="1">
    <source>
        <dbReference type="ARBA" id="ARBA00022723"/>
    </source>
</evidence>
<dbReference type="Pfam" id="PF04082">
    <property type="entry name" value="Fungal_trans"/>
    <property type="match status" value="1"/>
</dbReference>
<keyword evidence="6" id="KW-0472">Membrane</keyword>
<evidence type="ECO:0000256" key="3">
    <source>
        <dbReference type="ARBA" id="ARBA00023163"/>
    </source>
</evidence>
<dbReference type="EMBL" id="CABFNS010000185">
    <property type="protein sequence ID" value="VUC20628.1"/>
    <property type="molecule type" value="Genomic_DNA"/>
</dbReference>
<organism evidence="8 9">
    <name type="scientific">Bionectria ochroleuca</name>
    <name type="common">Gliocladium roseum</name>
    <dbReference type="NCBI Taxonomy" id="29856"/>
    <lineage>
        <taxon>Eukaryota</taxon>
        <taxon>Fungi</taxon>
        <taxon>Dikarya</taxon>
        <taxon>Ascomycota</taxon>
        <taxon>Pezizomycotina</taxon>
        <taxon>Sordariomycetes</taxon>
        <taxon>Hypocreomycetidae</taxon>
        <taxon>Hypocreales</taxon>
        <taxon>Bionectriaceae</taxon>
        <taxon>Clonostachys</taxon>
    </lineage>
</organism>
<name>A0ABY6TPT8_BIOOC</name>
<keyword evidence="6" id="KW-1133">Transmembrane helix</keyword>
<feature type="transmembrane region" description="Helical" evidence="6">
    <location>
        <begin position="588"/>
        <end position="611"/>
    </location>
</feature>
<reference evidence="8 9" key="1">
    <citation type="submission" date="2019-06" db="EMBL/GenBank/DDBJ databases">
        <authorList>
            <person name="Broberg M."/>
        </authorList>
    </citation>
    <scope>NUCLEOTIDE SEQUENCE [LARGE SCALE GENOMIC DNA]</scope>
</reference>
<dbReference type="PROSITE" id="PS50048">
    <property type="entry name" value="ZN2_CY6_FUNGAL_2"/>
    <property type="match status" value="1"/>
</dbReference>
<dbReference type="CDD" id="cd12148">
    <property type="entry name" value="fungal_TF_MHR"/>
    <property type="match status" value="1"/>
</dbReference>
<dbReference type="SMART" id="SM00906">
    <property type="entry name" value="Fungal_trans"/>
    <property type="match status" value="1"/>
</dbReference>
<keyword evidence="6" id="KW-0812">Transmembrane</keyword>
<dbReference type="InterPro" id="IPR001138">
    <property type="entry name" value="Zn2Cys6_DnaBD"/>
</dbReference>
<accession>A0ABY6TPT8</accession>
<feature type="region of interest" description="Disordered" evidence="5">
    <location>
        <begin position="668"/>
        <end position="725"/>
    </location>
</feature>
<sequence length="780" mass="85497">MDNPQPTFIKSRIGNACDGCKKRKAKCDGQQPCSFCVRRRRPELCHYSPQKKPQRRRRQPLQAGADGDGVHAADDGARVTAQPAASARRNPQPQSPLPSGLIRESSTVEGGGREGGKGEGGRREGEGSTISDTPPWLLPRILPPPSPPPPPPSRAASTRPSTTHAVMDGPVDDADGDTEVPREARLLCDAEGKLIFIGDCAPLSFFQSVRQLVTNRVGPNAFAPETSRYSVLENAPAAAATAGLLSSRNLAPDVRPIHIAAAVSNYITATRGLVDLFDEARLVEDLLLWANIEQKPHNLTSTINYLVLAIGRLKHDQQSAQVYFEYARDEAWKSLSGKLGVGTIQAFILITMYMLCSCQINSAFLVFGVAVRAAHSIGVHRTEVNARFGPEIHRQRDRLWKSLRVVDLFLSTSMGRPPSTSDVDCTVPYKSLDQDGNEVFDLLNASVQILLILECIVLEIYSRKKISLQLTEGISLQLRDWSSKWLQQLKNVIANTNEPNSQADIVGACQVLSSYYYAVMLVSRPFLMYELVRRLSDNPSSHGTMSSSTLISGKSKLADACIDAASLMVDPVLDLIDHQVLNGPVPLLVSWLFASSLVLGVGLLGGFGRILEKYTRMSIRALDHFSQFDTHATQYSLIAQSLLTTALEHLEKRELQERLRRTENSSQLFGLMPHDNPSPTGRSPMRPTSLYSSSRVVSPMPRPRESVDRPYSQQTSMQAVPSPSPRFGNLDSAFMGLDSLMPTPDGTFWMSYLQDSDQGSALNLFPLLDAGGGIDLAHHL</sequence>
<evidence type="ECO:0000313" key="9">
    <source>
        <dbReference type="Proteomes" id="UP000766486"/>
    </source>
</evidence>
<keyword evidence="9" id="KW-1185">Reference proteome</keyword>
<dbReference type="PANTHER" id="PTHR47424">
    <property type="entry name" value="REGULATORY PROTEIN GAL4"/>
    <property type="match status" value="1"/>
</dbReference>
<evidence type="ECO:0000256" key="5">
    <source>
        <dbReference type="SAM" id="MobiDB-lite"/>
    </source>
</evidence>
<evidence type="ECO:0000313" key="8">
    <source>
        <dbReference type="EMBL" id="VUC20628.1"/>
    </source>
</evidence>
<feature type="compositionally biased region" description="Basic and acidic residues" evidence="5">
    <location>
        <begin position="111"/>
        <end position="126"/>
    </location>
</feature>
<evidence type="ECO:0000259" key="7">
    <source>
        <dbReference type="PROSITE" id="PS50048"/>
    </source>
</evidence>
<protein>
    <recommendedName>
        <fullName evidence="7">Zn(2)-C6 fungal-type domain-containing protein</fullName>
    </recommendedName>
</protein>
<comment type="caution">
    <text evidence="8">The sequence shown here is derived from an EMBL/GenBank/DDBJ whole genome shotgun (WGS) entry which is preliminary data.</text>
</comment>
<proteinExistence type="predicted"/>